<evidence type="ECO:0000313" key="3">
    <source>
        <dbReference type="Proteomes" id="UP000274756"/>
    </source>
</evidence>
<dbReference type="WBParaSite" id="DME_0000686301-mRNA-1">
    <property type="protein sequence ID" value="DME_0000686301-mRNA-1"/>
    <property type="gene ID" value="DME_0000686301"/>
</dbReference>
<evidence type="ECO:0000313" key="1">
    <source>
        <dbReference type="EMBL" id="VDN51504.1"/>
    </source>
</evidence>
<dbReference type="Proteomes" id="UP000274756">
    <property type="component" value="Unassembled WGS sequence"/>
</dbReference>
<accession>A0A0N4UH60</accession>
<reference evidence="4" key="1">
    <citation type="submission" date="2017-02" db="UniProtKB">
        <authorList>
            <consortium name="WormBaseParasite"/>
        </authorList>
    </citation>
    <scope>IDENTIFICATION</scope>
</reference>
<dbReference type="EMBL" id="UYYG01000022">
    <property type="protein sequence ID" value="VDN51504.1"/>
    <property type="molecule type" value="Genomic_DNA"/>
</dbReference>
<proteinExistence type="predicted"/>
<name>A0A0N4UH60_DRAME</name>
<dbReference type="AlphaFoldDB" id="A0A0N4UH60"/>
<organism evidence="2 4">
    <name type="scientific">Dracunculus medinensis</name>
    <name type="common">Guinea worm</name>
    <dbReference type="NCBI Taxonomy" id="318479"/>
    <lineage>
        <taxon>Eukaryota</taxon>
        <taxon>Metazoa</taxon>
        <taxon>Ecdysozoa</taxon>
        <taxon>Nematoda</taxon>
        <taxon>Chromadorea</taxon>
        <taxon>Rhabditida</taxon>
        <taxon>Spirurina</taxon>
        <taxon>Dracunculoidea</taxon>
        <taxon>Dracunculidae</taxon>
        <taxon>Dracunculus</taxon>
    </lineage>
</organism>
<evidence type="ECO:0000313" key="2">
    <source>
        <dbReference type="Proteomes" id="UP000038040"/>
    </source>
</evidence>
<protein>
    <submittedName>
        <fullName evidence="4">FBA_2 domain-containing protein</fullName>
    </submittedName>
</protein>
<dbReference type="Proteomes" id="UP000038040">
    <property type="component" value="Unplaced"/>
</dbReference>
<gene>
    <name evidence="1" type="ORF">DME_LOCUS1477</name>
</gene>
<keyword evidence="3" id="KW-1185">Reference proteome</keyword>
<reference evidence="1 3" key="2">
    <citation type="submission" date="2018-11" db="EMBL/GenBank/DDBJ databases">
        <authorList>
            <consortium name="Pathogen Informatics"/>
        </authorList>
    </citation>
    <scope>NUCLEOTIDE SEQUENCE [LARGE SCALE GENOMIC DNA]</scope>
</reference>
<evidence type="ECO:0000313" key="4">
    <source>
        <dbReference type="WBParaSite" id="DME_0000686301-mRNA-1"/>
    </source>
</evidence>
<sequence>MGSRGGCDWEISELQYLFTWKKRLVVSSFSLSDCDNLLKLINCSNNWESSIVQRSRFFVIEKVVVSFWDSTNFGREFLEASSFVFLHQIAHNFLQIVDHIETNNGENCGDFLNIG</sequence>